<dbReference type="RefSeq" id="WP_132012133.1">
    <property type="nucleotide sequence ID" value="NZ_SLUN01000001.1"/>
</dbReference>
<evidence type="ECO:0000256" key="2">
    <source>
        <dbReference type="ARBA" id="ARBA00022448"/>
    </source>
</evidence>
<dbReference type="Pfam" id="PF00005">
    <property type="entry name" value="ABC_tran"/>
    <property type="match status" value="1"/>
</dbReference>
<dbReference type="Gene3D" id="3.40.50.300">
    <property type="entry name" value="P-loop containing nucleotide triphosphate hydrolases"/>
    <property type="match status" value="1"/>
</dbReference>
<keyword evidence="7" id="KW-1185">Reference proteome</keyword>
<name>A0A4R1SBR5_HYDET</name>
<comment type="similarity">
    <text evidence="1">Belongs to the ABC transporter superfamily.</text>
</comment>
<evidence type="ECO:0000259" key="5">
    <source>
        <dbReference type="PROSITE" id="PS50893"/>
    </source>
</evidence>
<keyword evidence="3" id="KW-0547">Nucleotide-binding</keyword>
<gene>
    <name evidence="6" type="ORF">EDC14_10014</name>
</gene>
<dbReference type="PANTHER" id="PTHR43335:SF4">
    <property type="entry name" value="ABC TRANSPORTER, ATP-BINDING PROTEIN"/>
    <property type="match status" value="1"/>
</dbReference>
<dbReference type="PANTHER" id="PTHR43335">
    <property type="entry name" value="ABC TRANSPORTER, ATP-BINDING PROTEIN"/>
    <property type="match status" value="1"/>
</dbReference>
<dbReference type="CDD" id="cd03230">
    <property type="entry name" value="ABC_DR_subfamily_A"/>
    <property type="match status" value="1"/>
</dbReference>
<dbReference type="AlphaFoldDB" id="A0A4R1SBR5"/>
<keyword evidence="4 6" id="KW-0067">ATP-binding</keyword>
<feature type="domain" description="ABC transporter" evidence="5">
    <location>
        <begin position="2"/>
        <end position="231"/>
    </location>
</feature>
<dbReference type="InterPro" id="IPR003593">
    <property type="entry name" value="AAA+_ATPase"/>
</dbReference>
<evidence type="ECO:0000313" key="7">
    <source>
        <dbReference type="Proteomes" id="UP000295008"/>
    </source>
</evidence>
<protein>
    <submittedName>
        <fullName evidence="6">ABC-2 type transport system ATP-binding protein</fullName>
    </submittedName>
</protein>
<dbReference type="SUPFAM" id="SSF52540">
    <property type="entry name" value="P-loop containing nucleoside triphosphate hydrolases"/>
    <property type="match status" value="1"/>
</dbReference>
<dbReference type="OrthoDB" id="9775135at2"/>
<proteinExistence type="inferred from homology"/>
<dbReference type="InterPro" id="IPR003439">
    <property type="entry name" value="ABC_transporter-like_ATP-bd"/>
</dbReference>
<reference evidence="6 7" key="1">
    <citation type="submission" date="2019-03" db="EMBL/GenBank/DDBJ databases">
        <title>Genomic Encyclopedia of Type Strains, Phase IV (KMG-IV): sequencing the most valuable type-strain genomes for metagenomic binning, comparative biology and taxonomic classification.</title>
        <authorList>
            <person name="Goeker M."/>
        </authorList>
    </citation>
    <scope>NUCLEOTIDE SEQUENCE [LARGE SCALE GENOMIC DNA]</scope>
    <source>
        <strain evidence="6 7">LX-B</strain>
    </source>
</reference>
<dbReference type="Proteomes" id="UP000295008">
    <property type="component" value="Unassembled WGS sequence"/>
</dbReference>
<dbReference type="GO" id="GO:0005524">
    <property type="term" value="F:ATP binding"/>
    <property type="evidence" value="ECO:0007669"/>
    <property type="project" value="UniProtKB-KW"/>
</dbReference>
<keyword evidence="2" id="KW-0813">Transport</keyword>
<comment type="caution">
    <text evidence="6">The sequence shown here is derived from an EMBL/GenBank/DDBJ whole genome shotgun (WGS) entry which is preliminary data.</text>
</comment>
<dbReference type="PROSITE" id="PS50893">
    <property type="entry name" value="ABC_TRANSPORTER_2"/>
    <property type="match status" value="1"/>
</dbReference>
<organism evidence="6 7">
    <name type="scientific">Hydrogenispora ethanolica</name>
    <dbReference type="NCBI Taxonomy" id="1082276"/>
    <lineage>
        <taxon>Bacteria</taxon>
        <taxon>Bacillati</taxon>
        <taxon>Bacillota</taxon>
        <taxon>Hydrogenispora</taxon>
    </lineage>
</organism>
<accession>A0A4R1SBR5</accession>
<dbReference type="EMBL" id="SLUN01000001">
    <property type="protein sequence ID" value="TCL76724.1"/>
    <property type="molecule type" value="Genomic_DNA"/>
</dbReference>
<evidence type="ECO:0000256" key="1">
    <source>
        <dbReference type="ARBA" id="ARBA00005417"/>
    </source>
</evidence>
<dbReference type="SMART" id="SM00382">
    <property type="entry name" value="AAA"/>
    <property type="match status" value="1"/>
</dbReference>
<evidence type="ECO:0000256" key="3">
    <source>
        <dbReference type="ARBA" id="ARBA00022741"/>
    </source>
</evidence>
<dbReference type="GO" id="GO:0016887">
    <property type="term" value="F:ATP hydrolysis activity"/>
    <property type="evidence" value="ECO:0007669"/>
    <property type="project" value="InterPro"/>
</dbReference>
<evidence type="ECO:0000256" key="4">
    <source>
        <dbReference type="ARBA" id="ARBA00022840"/>
    </source>
</evidence>
<evidence type="ECO:0000313" key="6">
    <source>
        <dbReference type="EMBL" id="TCL76724.1"/>
    </source>
</evidence>
<sequence>MIEVENVTKRYGSRLAVDRLSFTVNRGEVLGFLGPNGAGKTTTMNILTGYISASSGRVRVNGLDILEAPSEVKRTIGYLPETPPLYPEMTVREYLNFVAELKKVSRADRFRNLERLVDLVRLQEVWPRLIKNLSKGYKQRVGLAQALIGAPEVLILDEPTVGLDPKQIIEIRNLIRDLGKEHTILLSSHILSEVSMVCERVLIINRGRIVAGDTPENLTRSLATGSKLALRIAGPPESVADLLRRIPGVKSLEAQGVREPGTIDLLVEAESEADIRRAVFAALSQAGYPLLMMRAVDLSLEEVFLQVTGDSAPPAGQPSPEREVS</sequence>
<dbReference type="InterPro" id="IPR027417">
    <property type="entry name" value="P-loop_NTPase"/>
</dbReference>